<keyword evidence="2" id="KW-1185">Reference proteome</keyword>
<proteinExistence type="predicted"/>
<dbReference type="AlphaFoldDB" id="A0A930YFD8"/>
<gene>
    <name evidence="1" type="ORF">ISU07_16915</name>
</gene>
<dbReference type="SUPFAM" id="SSF81301">
    <property type="entry name" value="Nucleotidyltransferase"/>
    <property type="match status" value="1"/>
</dbReference>
<accession>A0A930YFD8</accession>
<reference evidence="1" key="1">
    <citation type="submission" date="2020-11" db="EMBL/GenBank/DDBJ databases">
        <title>Nocardioides sp. nov., isolated from Soil of Cynanchum wilfordii Hemsley rhizosphere.</title>
        <authorList>
            <person name="Lee J.-S."/>
            <person name="Suh M.K."/>
            <person name="Kim J.-S."/>
        </authorList>
    </citation>
    <scope>NUCLEOTIDE SEQUENCE</scope>
    <source>
        <strain evidence="1">KCTC 19275</strain>
    </source>
</reference>
<evidence type="ECO:0000313" key="2">
    <source>
        <dbReference type="Proteomes" id="UP000640489"/>
    </source>
</evidence>
<comment type="caution">
    <text evidence="1">The sequence shown here is derived from an EMBL/GenBank/DDBJ whole genome shotgun (WGS) entry which is preliminary data.</text>
</comment>
<sequence>MDALPEPVRQVTAHYLALAEERVPGVVEGLYLLGSLGWGEWYDGRSDVDFLAVTGERPDPAPLHELHAELGQAFPRPWFSGSYVTWSDLGRSPARLPAVPGILEGAWRDAGPGPSPVEWHQLAHHGIRVHGPAVQDLDVRADEQELRRYSHRNLTEYWSPLLTQLEEDRERAGRPDVVEWFVLGIPRLHHVVATGAQTSKDGAGHHALEVFGKQRWRPVVAEALTHRALGEASGFWAGREDELADDVLAFCRTALDAGLALDPEAPTDELEPAERSAPT</sequence>
<protein>
    <recommendedName>
        <fullName evidence="3">DUF4111 domain-containing protein</fullName>
    </recommendedName>
</protein>
<name>A0A930YFD8_9ACTN</name>
<evidence type="ECO:0008006" key="3">
    <source>
        <dbReference type="Google" id="ProtNLM"/>
    </source>
</evidence>
<dbReference type="EMBL" id="JADKPN010000011">
    <property type="protein sequence ID" value="MBF4764817.1"/>
    <property type="molecule type" value="Genomic_DNA"/>
</dbReference>
<dbReference type="InterPro" id="IPR043519">
    <property type="entry name" value="NT_sf"/>
</dbReference>
<dbReference type="RefSeq" id="WP_194708001.1">
    <property type="nucleotide sequence ID" value="NZ_JADKPN010000011.1"/>
</dbReference>
<dbReference type="Proteomes" id="UP000640489">
    <property type="component" value="Unassembled WGS sequence"/>
</dbReference>
<organism evidence="1 2">
    <name type="scientific">Nocardioides islandensis</name>
    <dbReference type="NCBI Taxonomy" id="433663"/>
    <lineage>
        <taxon>Bacteria</taxon>
        <taxon>Bacillati</taxon>
        <taxon>Actinomycetota</taxon>
        <taxon>Actinomycetes</taxon>
        <taxon>Propionibacteriales</taxon>
        <taxon>Nocardioidaceae</taxon>
        <taxon>Nocardioides</taxon>
    </lineage>
</organism>
<evidence type="ECO:0000313" key="1">
    <source>
        <dbReference type="EMBL" id="MBF4764817.1"/>
    </source>
</evidence>